<dbReference type="GO" id="GO:0046872">
    <property type="term" value="F:metal ion binding"/>
    <property type="evidence" value="ECO:0007669"/>
    <property type="project" value="UniProtKB-KW"/>
</dbReference>
<evidence type="ECO:0000256" key="5">
    <source>
        <dbReference type="ARBA" id="ARBA00023049"/>
    </source>
</evidence>
<proteinExistence type="predicted"/>
<keyword evidence="4" id="KW-0862">Zinc</keyword>
<keyword evidence="2" id="KW-0479">Metal-binding</keyword>
<evidence type="ECO:0000256" key="1">
    <source>
        <dbReference type="ARBA" id="ARBA00022670"/>
    </source>
</evidence>
<dbReference type="CDD" id="cd08071">
    <property type="entry name" value="MPN_DUF2466"/>
    <property type="match status" value="1"/>
</dbReference>
<organism evidence="7">
    <name type="scientific">Vibrio sp. FF_273</name>
    <dbReference type="NCBI Taxonomy" id="1652830"/>
    <lineage>
        <taxon>Bacteria</taxon>
        <taxon>Pseudomonadati</taxon>
        <taxon>Pseudomonadota</taxon>
        <taxon>Gammaproteobacteria</taxon>
        <taxon>Vibrionales</taxon>
        <taxon>Vibrionaceae</taxon>
        <taxon>Vibrio</taxon>
    </lineage>
</organism>
<dbReference type="InterPro" id="IPR001405">
    <property type="entry name" value="UPF0758"/>
</dbReference>
<dbReference type="PROSITE" id="PS01302">
    <property type="entry name" value="UPF0758"/>
    <property type="match status" value="1"/>
</dbReference>
<dbReference type="PANTHER" id="PTHR30471">
    <property type="entry name" value="DNA REPAIR PROTEIN RADC"/>
    <property type="match status" value="1"/>
</dbReference>
<dbReference type="GO" id="GO:0006508">
    <property type="term" value="P:proteolysis"/>
    <property type="evidence" value="ECO:0007669"/>
    <property type="project" value="UniProtKB-KW"/>
</dbReference>
<reference evidence="7" key="1">
    <citation type="journal article" date="2015" name="MBio">
        <title>Eco-Evolutionary Dynamics of Episomes among Ecologically Cohesive Bacterial Populations.</title>
        <authorList>
            <person name="Xue H."/>
            <person name="Cordero O.X."/>
            <person name="Camas F.M."/>
            <person name="Trimble W."/>
            <person name="Meyer F."/>
            <person name="Guglielmini J."/>
            <person name="Rocha E.P."/>
            <person name="Polz M.F."/>
        </authorList>
    </citation>
    <scope>NUCLEOTIDE SEQUENCE</scope>
    <source>
        <strain evidence="7">FF_273</strain>
    </source>
</reference>
<dbReference type="Gene3D" id="3.40.140.10">
    <property type="entry name" value="Cytidine Deaminase, domain 2"/>
    <property type="match status" value="1"/>
</dbReference>
<dbReference type="PANTHER" id="PTHR30471:SF3">
    <property type="entry name" value="UPF0758 PROTEIN YEES-RELATED"/>
    <property type="match status" value="1"/>
</dbReference>
<evidence type="ECO:0000256" key="4">
    <source>
        <dbReference type="ARBA" id="ARBA00022833"/>
    </source>
</evidence>
<accession>A0A0H3ZX14</accession>
<feature type="domain" description="MPN" evidence="6">
    <location>
        <begin position="26"/>
        <end position="148"/>
    </location>
</feature>
<dbReference type="AlphaFoldDB" id="A0A0H3ZX14"/>
<dbReference type="PROSITE" id="PS50249">
    <property type="entry name" value="MPN"/>
    <property type="match status" value="1"/>
</dbReference>
<evidence type="ECO:0000313" key="7">
    <source>
        <dbReference type="EMBL" id="AKN40908.1"/>
    </source>
</evidence>
<dbReference type="InterPro" id="IPR025657">
    <property type="entry name" value="RadC_JAB"/>
</dbReference>
<evidence type="ECO:0000259" key="6">
    <source>
        <dbReference type="PROSITE" id="PS50249"/>
    </source>
</evidence>
<sequence length="148" mass="16544">MFTLEEKEILAHAKSIIESKIKTVDAFTSPAMVKEYCSVQFSHLQREHFSLLLLDKQNRLIECATLFVGTLDQASVYPREVVKECVLKGAASVLLVHNHPSGVAEPSNSDRRITRRLCDALALIDVPVLDHIVVGMGEQVSFVERGWL</sequence>
<dbReference type="GO" id="GO:0008237">
    <property type="term" value="F:metallopeptidase activity"/>
    <property type="evidence" value="ECO:0007669"/>
    <property type="project" value="UniProtKB-KW"/>
</dbReference>
<keyword evidence="1" id="KW-0645">Protease</keyword>
<dbReference type="InterPro" id="IPR037518">
    <property type="entry name" value="MPN"/>
</dbReference>
<keyword evidence="5" id="KW-0482">Metalloprotease</keyword>
<evidence type="ECO:0000256" key="2">
    <source>
        <dbReference type="ARBA" id="ARBA00022723"/>
    </source>
</evidence>
<dbReference type="NCBIfam" id="TIGR00608">
    <property type="entry name" value="radc"/>
    <property type="match status" value="1"/>
</dbReference>
<name>A0A0H3ZX14_9VIBR</name>
<keyword evidence="3" id="KW-0378">Hydrolase</keyword>
<dbReference type="Pfam" id="PF04002">
    <property type="entry name" value="RadC"/>
    <property type="match status" value="1"/>
</dbReference>
<evidence type="ECO:0000256" key="3">
    <source>
        <dbReference type="ARBA" id="ARBA00022801"/>
    </source>
</evidence>
<dbReference type="InterPro" id="IPR020891">
    <property type="entry name" value="UPF0758_CS"/>
</dbReference>
<protein>
    <submittedName>
        <fullName evidence="7">DNA repair protein RadC</fullName>
    </submittedName>
</protein>
<dbReference type="EMBL" id="KP795710">
    <property type="protein sequence ID" value="AKN40908.1"/>
    <property type="molecule type" value="Genomic_DNA"/>
</dbReference>